<dbReference type="OrthoDB" id="3541350at2"/>
<reference evidence="1 2" key="1">
    <citation type="submission" date="2017-07" db="EMBL/GenBank/DDBJ databases">
        <title>Amycolatopsis thailandensis Genome sequencing and assembly.</title>
        <authorList>
            <person name="Kaur N."/>
            <person name="Mayilraj S."/>
        </authorList>
    </citation>
    <scope>NUCLEOTIDE SEQUENCE [LARGE SCALE GENOMIC DNA]</scope>
    <source>
        <strain evidence="1 2">JCM 16380</strain>
    </source>
</reference>
<dbReference type="RefSeq" id="WP_093931983.1">
    <property type="nucleotide sequence ID" value="NZ_NMQT01000007.1"/>
</dbReference>
<comment type="caution">
    <text evidence="1">The sequence shown here is derived from an EMBL/GenBank/DDBJ whole genome shotgun (WGS) entry which is preliminary data.</text>
</comment>
<name>A0A229SIS4_9PSEU</name>
<organism evidence="1 2">
    <name type="scientific">Amycolatopsis thailandensis</name>
    <dbReference type="NCBI Taxonomy" id="589330"/>
    <lineage>
        <taxon>Bacteria</taxon>
        <taxon>Bacillati</taxon>
        <taxon>Actinomycetota</taxon>
        <taxon>Actinomycetes</taxon>
        <taxon>Pseudonocardiales</taxon>
        <taxon>Pseudonocardiaceae</taxon>
        <taxon>Amycolatopsis</taxon>
    </lineage>
</organism>
<protein>
    <submittedName>
        <fullName evidence="1">Uncharacterized protein</fullName>
    </submittedName>
</protein>
<sequence length="80" mass="8793">MAAQVDAADAVWTEERIRQYGVRMPSVEAARAVYGCGVAHAYGLLRAGEDLEFRVLRKGRQYVTPTADVLELLGLNERAA</sequence>
<proteinExistence type="predicted"/>
<keyword evidence="2" id="KW-1185">Reference proteome</keyword>
<dbReference type="Proteomes" id="UP000215223">
    <property type="component" value="Unassembled WGS sequence"/>
</dbReference>
<accession>A0A229SIS4</accession>
<evidence type="ECO:0000313" key="2">
    <source>
        <dbReference type="Proteomes" id="UP000215223"/>
    </source>
</evidence>
<dbReference type="EMBL" id="NMQT01000007">
    <property type="protein sequence ID" value="OXM58684.1"/>
    <property type="molecule type" value="Genomic_DNA"/>
</dbReference>
<evidence type="ECO:0000313" key="1">
    <source>
        <dbReference type="EMBL" id="OXM58684.1"/>
    </source>
</evidence>
<gene>
    <name evidence="1" type="ORF">CFP71_01330</name>
</gene>
<dbReference type="AlphaFoldDB" id="A0A229SIS4"/>